<keyword evidence="3 9" id="KW-0808">Transferase</keyword>
<dbReference type="PANTHER" id="PTHR21060:SF21">
    <property type="entry name" value="ACETATE KINASE"/>
    <property type="match status" value="1"/>
</dbReference>
<dbReference type="NCBIfam" id="TIGR00016">
    <property type="entry name" value="ackA"/>
    <property type="match status" value="1"/>
</dbReference>
<evidence type="ECO:0000256" key="3">
    <source>
        <dbReference type="ARBA" id="ARBA00022679"/>
    </source>
</evidence>
<feature type="binding site" evidence="9">
    <location>
        <begin position="333"/>
        <end position="337"/>
    </location>
    <ligand>
        <name>ATP</name>
        <dbReference type="ChEBI" id="CHEBI:30616"/>
    </ligand>
</feature>
<dbReference type="InterPro" id="IPR023865">
    <property type="entry name" value="Aliphatic_acid_kinase_CS"/>
</dbReference>
<dbReference type="GO" id="GO:0005829">
    <property type="term" value="C:cytosol"/>
    <property type="evidence" value="ECO:0007669"/>
    <property type="project" value="TreeGrafter"/>
</dbReference>
<dbReference type="Gene3D" id="3.30.420.40">
    <property type="match status" value="2"/>
</dbReference>
<evidence type="ECO:0000256" key="9">
    <source>
        <dbReference type="HAMAP-Rule" id="MF_00020"/>
    </source>
</evidence>
<feature type="binding site" evidence="9">
    <location>
        <position position="20"/>
    </location>
    <ligand>
        <name>ATP</name>
        <dbReference type="ChEBI" id="CHEBI:30616"/>
    </ligand>
</feature>
<comment type="cofactor">
    <cofactor evidence="9">
        <name>Mg(2+)</name>
        <dbReference type="ChEBI" id="CHEBI:18420"/>
    </cofactor>
    <cofactor evidence="9">
        <name>Mn(2+)</name>
        <dbReference type="ChEBI" id="CHEBI:29035"/>
    </cofactor>
    <text evidence="9">Mg(2+). Can also accept Mn(2+).</text>
</comment>
<gene>
    <name evidence="9" type="primary">ackA</name>
    <name evidence="11" type="ORF">INR99_02790</name>
</gene>
<comment type="caution">
    <text evidence="11">The sequence shown here is derived from an EMBL/GenBank/DDBJ whole genome shotgun (WGS) entry which is preliminary data.</text>
</comment>
<feature type="binding site" evidence="9">
    <location>
        <begin position="213"/>
        <end position="217"/>
    </location>
    <ligand>
        <name>ATP</name>
        <dbReference type="ChEBI" id="CHEBI:30616"/>
    </ligand>
</feature>
<comment type="similarity">
    <text evidence="1 9 10">Belongs to the acetokinase family.</text>
</comment>
<dbReference type="Proteomes" id="UP000604481">
    <property type="component" value="Unassembled WGS sequence"/>
</dbReference>
<dbReference type="EMBL" id="JADFUA010000001">
    <property type="protein sequence ID" value="MBE9608267.1"/>
    <property type="molecule type" value="Genomic_DNA"/>
</dbReference>
<feature type="binding site" evidence="9">
    <location>
        <position position="97"/>
    </location>
    <ligand>
        <name>substrate</name>
    </ligand>
</feature>
<evidence type="ECO:0000256" key="7">
    <source>
        <dbReference type="ARBA" id="ARBA00022840"/>
    </source>
</evidence>
<evidence type="ECO:0000256" key="1">
    <source>
        <dbReference type="ARBA" id="ARBA00008748"/>
    </source>
</evidence>
<name>A0A8J7FI82_9NEIS</name>
<dbReference type="PANTHER" id="PTHR21060">
    <property type="entry name" value="ACETATE KINASE"/>
    <property type="match status" value="1"/>
</dbReference>
<dbReference type="HAMAP" id="MF_00020">
    <property type="entry name" value="Acetate_kinase"/>
    <property type="match status" value="1"/>
</dbReference>
<comment type="pathway">
    <text evidence="9">Metabolic intermediate biosynthesis; acetyl-CoA biosynthesis; acetyl-CoA from acetate: step 1/2.</text>
</comment>
<keyword evidence="7 9" id="KW-0067">ATP-binding</keyword>
<dbReference type="SUPFAM" id="SSF53067">
    <property type="entry name" value="Actin-like ATPase domain"/>
    <property type="match status" value="2"/>
</dbReference>
<keyword evidence="6 9" id="KW-0418">Kinase</keyword>
<dbReference type="PRINTS" id="PR00471">
    <property type="entry name" value="ACETATEKNASE"/>
</dbReference>
<dbReference type="GO" id="GO:0008776">
    <property type="term" value="F:acetate kinase activity"/>
    <property type="evidence" value="ECO:0007669"/>
    <property type="project" value="UniProtKB-UniRule"/>
</dbReference>
<dbReference type="CDD" id="cd24010">
    <property type="entry name" value="ASKHA_NBD_AcK_PK"/>
    <property type="match status" value="1"/>
</dbReference>
<accession>A0A8J7FI82</accession>
<keyword evidence="2 9" id="KW-0963">Cytoplasm</keyword>
<evidence type="ECO:0000256" key="5">
    <source>
        <dbReference type="ARBA" id="ARBA00022741"/>
    </source>
</evidence>
<feature type="site" description="Transition state stabilizer" evidence="9">
    <location>
        <position position="246"/>
    </location>
</feature>
<organism evidence="11 12">
    <name type="scientific">Chitinilyticum piscinae</name>
    <dbReference type="NCBI Taxonomy" id="2866724"/>
    <lineage>
        <taxon>Bacteria</taxon>
        <taxon>Pseudomonadati</taxon>
        <taxon>Pseudomonadota</taxon>
        <taxon>Betaproteobacteria</taxon>
        <taxon>Neisseriales</taxon>
        <taxon>Chitinibacteraceae</taxon>
        <taxon>Chitinilyticum</taxon>
    </lineage>
</organism>
<dbReference type="GO" id="GO:0000287">
    <property type="term" value="F:magnesium ion binding"/>
    <property type="evidence" value="ECO:0007669"/>
    <property type="project" value="UniProtKB-UniRule"/>
</dbReference>
<reference evidence="11 12" key="1">
    <citation type="submission" date="2020-10" db="EMBL/GenBank/DDBJ databases">
        <title>The genome sequence of Chitinilyticum litopenaei 4Y14.</title>
        <authorList>
            <person name="Liu Y."/>
        </authorList>
    </citation>
    <scope>NUCLEOTIDE SEQUENCE [LARGE SCALE GENOMIC DNA]</scope>
    <source>
        <strain evidence="11 12">4Y14</strain>
    </source>
</reference>
<feature type="active site" description="Proton donor/acceptor" evidence="9">
    <location>
        <position position="154"/>
    </location>
</feature>
<protein>
    <recommendedName>
        <fullName evidence="9">Acetate kinase</fullName>
        <ecNumber evidence="9">2.7.2.1</ecNumber>
    </recommendedName>
    <alternativeName>
        <fullName evidence="9">Acetokinase</fullName>
    </alternativeName>
</protein>
<dbReference type="GO" id="GO:0006083">
    <property type="term" value="P:acetate metabolic process"/>
    <property type="evidence" value="ECO:0007669"/>
    <property type="project" value="TreeGrafter"/>
</dbReference>
<proteinExistence type="inferred from homology"/>
<dbReference type="PROSITE" id="PS01075">
    <property type="entry name" value="ACETATE_KINASE_1"/>
    <property type="match status" value="1"/>
</dbReference>
<dbReference type="AlphaFoldDB" id="A0A8J7FI82"/>
<keyword evidence="8 9" id="KW-0460">Magnesium</keyword>
<dbReference type="InterPro" id="IPR000890">
    <property type="entry name" value="Aliphatic_acid_kin_short-chain"/>
</dbReference>
<evidence type="ECO:0000313" key="12">
    <source>
        <dbReference type="Proteomes" id="UP000604481"/>
    </source>
</evidence>
<comment type="function">
    <text evidence="9">Catalyzes the formation of acetyl phosphate from acetate and ATP. Can also catalyze the reverse reaction.</text>
</comment>
<feature type="site" description="Transition state stabilizer" evidence="9">
    <location>
        <position position="186"/>
    </location>
</feature>
<keyword evidence="12" id="KW-1185">Reference proteome</keyword>
<feature type="binding site" evidence="9">
    <location>
        <position position="387"/>
    </location>
    <ligand>
        <name>Mg(2+)</name>
        <dbReference type="ChEBI" id="CHEBI:18420"/>
    </ligand>
</feature>
<dbReference type="InterPro" id="IPR004372">
    <property type="entry name" value="Ac/propionate_kinase"/>
</dbReference>
<dbReference type="GO" id="GO:0005524">
    <property type="term" value="F:ATP binding"/>
    <property type="evidence" value="ECO:0007669"/>
    <property type="project" value="UniProtKB-KW"/>
</dbReference>
<evidence type="ECO:0000256" key="10">
    <source>
        <dbReference type="RuleBase" id="RU003835"/>
    </source>
</evidence>
<evidence type="ECO:0000256" key="6">
    <source>
        <dbReference type="ARBA" id="ARBA00022777"/>
    </source>
</evidence>
<dbReference type="UniPathway" id="UPA00340">
    <property type="reaction ID" value="UER00458"/>
</dbReference>
<dbReference type="Pfam" id="PF00871">
    <property type="entry name" value="Acetate_kinase"/>
    <property type="match status" value="1"/>
</dbReference>
<keyword evidence="4 9" id="KW-0479">Metal-binding</keyword>
<dbReference type="PIRSF" id="PIRSF000722">
    <property type="entry name" value="Acetate_prop_kin"/>
    <property type="match status" value="1"/>
</dbReference>
<dbReference type="GO" id="GO:0006085">
    <property type="term" value="P:acetyl-CoA biosynthetic process"/>
    <property type="evidence" value="ECO:0007669"/>
    <property type="project" value="UniProtKB-UniRule"/>
</dbReference>
<dbReference type="RefSeq" id="WP_194114761.1">
    <property type="nucleotide sequence ID" value="NZ_JADFUA010000001.1"/>
</dbReference>
<feature type="binding site" evidence="9">
    <location>
        <begin position="288"/>
        <end position="290"/>
    </location>
    <ligand>
        <name>ATP</name>
        <dbReference type="ChEBI" id="CHEBI:30616"/>
    </ligand>
</feature>
<feature type="binding site" evidence="9">
    <location>
        <position position="13"/>
    </location>
    <ligand>
        <name>Mg(2+)</name>
        <dbReference type="ChEBI" id="CHEBI:18420"/>
    </ligand>
</feature>
<dbReference type="InterPro" id="IPR043129">
    <property type="entry name" value="ATPase_NBD"/>
</dbReference>
<dbReference type="EC" id="2.7.2.1" evidence="9"/>
<comment type="subunit">
    <text evidence="9">Homodimer.</text>
</comment>
<sequence>MTTKQNELILVINAGSSSIKFSLFENSAADPVLLYKGLAEGIYVDPKFTAKDASDAKLVSAEAIPGSAKNHDEALRHMLAWINGVINGRKIAVIGHRVVHGGTKFSQPVVVTAEVVSELEKLIPLAPLHEPHNITPIKILQGLLPDVPQVACFDTAFHANQPELNQLYGLPYEFSQQEGIRRYGFHGLSYEYIASVLPQIDARAAEGRTVVCHLGNGSSMAALQACKGIASTMGFTALEGLPMGTRTGSIDAGVVLHLLNHLKMDAKQIEDLLYKKSGLLGMSGISSDMRDLEASDSPRAKLAIDYFVSRIVRETGSLAAALQGIDALVFTAGIGENDALTRAAVCAQLGWLGVIVDPAANAVRSGEPRRISAEDSKVAVYVIPTNEELMIARQANTCVA</sequence>
<comment type="subcellular location">
    <subcellularLocation>
        <location evidence="9">Cytoplasm</location>
    </subcellularLocation>
</comment>
<comment type="catalytic activity">
    <reaction evidence="9">
        <text>acetate + ATP = acetyl phosphate + ADP</text>
        <dbReference type="Rhea" id="RHEA:11352"/>
        <dbReference type="ChEBI" id="CHEBI:22191"/>
        <dbReference type="ChEBI" id="CHEBI:30089"/>
        <dbReference type="ChEBI" id="CHEBI:30616"/>
        <dbReference type="ChEBI" id="CHEBI:456216"/>
        <dbReference type="EC" id="2.7.2.1"/>
    </reaction>
</comment>
<evidence type="ECO:0000256" key="2">
    <source>
        <dbReference type="ARBA" id="ARBA00022490"/>
    </source>
</evidence>
<evidence type="ECO:0000256" key="8">
    <source>
        <dbReference type="ARBA" id="ARBA00022842"/>
    </source>
</evidence>
<evidence type="ECO:0000256" key="4">
    <source>
        <dbReference type="ARBA" id="ARBA00022723"/>
    </source>
</evidence>
<keyword evidence="5 9" id="KW-0547">Nucleotide-binding</keyword>
<evidence type="ECO:0000313" key="11">
    <source>
        <dbReference type="EMBL" id="MBE9608267.1"/>
    </source>
</evidence>